<feature type="domain" description="Glycosyltransferase subfamily 4-like N-terminal" evidence="3">
    <location>
        <begin position="28"/>
        <end position="179"/>
    </location>
</feature>
<dbReference type="EMBL" id="JBHUFZ010000009">
    <property type="protein sequence ID" value="MFD1889408.1"/>
    <property type="molecule type" value="Genomic_DNA"/>
</dbReference>
<evidence type="ECO:0000313" key="5">
    <source>
        <dbReference type="EMBL" id="MFD1889408.1"/>
    </source>
</evidence>
<proteinExistence type="predicted"/>
<evidence type="ECO:0000313" key="6">
    <source>
        <dbReference type="Proteomes" id="UP001597326"/>
    </source>
</evidence>
<protein>
    <submittedName>
        <fullName evidence="5">Glycosyltransferase family 4 protein</fullName>
    </submittedName>
</protein>
<dbReference type="InterPro" id="IPR055259">
    <property type="entry name" value="YkvP/CgeB_Glyco_trans-like"/>
</dbReference>
<keyword evidence="1" id="KW-0328">Glycosyltransferase</keyword>
<evidence type="ECO:0000259" key="4">
    <source>
        <dbReference type="Pfam" id="PF13524"/>
    </source>
</evidence>
<feature type="domain" description="Spore protein YkvP/CgeB glycosyl transferase-like" evidence="4">
    <location>
        <begin position="212"/>
        <end position="359"/>
    </location>
</feature>
<dbReference type="Gene3D" id="3.40.50.2000">
    <property type="entry name" value="Glycogen Phosphorylase B"/>
    <property type="match status" value="2"/>
</dbReference>
<dbReference type="PANTHER" id="PTHR12526">
    <property type="entry name" value="GLYCOSYLTRANSFERASE"/>
    <property type="match status" value="1"/>
</dbReference>
<dbReference type="CDD" id="cd03794">
    <property type="entry name" value="GT4_WbuB-like"/>
    <property type="match status" value="1"/>
</dbReference>
<reference evidence="6" key="1">
    <citation type="journal article" date="2019" name="Int. J. Syst. Evol. Microbiol.">
        <title>The Global Catalogue of Microorganisms (GCM) 10K type strain sequencing project: providing services to taxonomists for standard genome sequencing and annotation.</title>
        <authorList>
            <consortium name="The Broad Institute Genomics Platform"/>
            <consortium name="The Broad Institute Genome Sequencing Center for Infectious Disease"/>
            <person name="Wu L."/>
            <person name="Ma J."/>
        </authorList>
    </citation>
    <scope>NUCLEOTIDE SEQUENCE [LARGE SCALE GENOMIC DNA]</scope>
    <source>
        <strain evidence="6">CAIM 431</strain>
    </source>
</reference>
<evidence type="ECO:0000256" key="2">
    <source>
        <dbReference type="ARBA" id="ARBA00022679"/>
    </source>
</evidence>
<name>A0ABW4RSU7_9ACTN</name>
<dbReference type="InterPro" id="IPR028098">
    <property type="entry name" value="Glyco_trans_4-like_N"/>
</dbReference>
<evidence type="ECO:0000256" key="1">
    <source>
        <dbReference type="ARBA" id="ARBA00022676"/>
    </source>
</evidence>
<keyword evidence="2" id="KW-0808">Transferase</keyword>
<gene>
    <name evidence="5" type="ORF">ACFSCS_04290</name>
</gene>
<comment type="caution">
    <text evidence="5">The sequence shown here is derived from an EMBL/GenBank/DDBJ whole genome shotgun (WGS) entry which is preliminary data.</text>
</comment>
<keyword evidence="6" id="KW-1185">Reference proteome</keyword>
<dbReference type="Proteomes" id="UP001597326">
    <property type="component" value="Unassembled WGS sequence"/>
</dbReference>
<sequence length="371" mass="41004">MKRPVPGRIVHLSTVHHSWDNRILNKECRALAEAGLDVHLVISADEDRTSHGVQVHAIRRRGRVARLFGSQAESWRALRRLRPAVLHVHDPELIPLAAAWQRTSGCRFVYDAHEDLVKQIATKPYLRGRKGALARGAARRLLRLADARCDAVVAVVPEIAEAFSTTRRGAPRPVLVVRNLPWSSDFRCADVAANPRLAVYTGDVSVERGVDKMLDAIRHVPGARLLVAGRALVPEQRLRAAEQVDYLGLVPPAELPGIIARARVGLIFLERLPNYEGSLPTKVFEYMASGIPFLATDFDYWQQLFGGVEAGVFVDTDDPEAVRAALTSLLDDPEECARLGRNGRAAVEQRFGFENDARLLVELERGLAGQA</sequence>
<evidence type="ECO:0000259" key="3">
    <source>
        <dbReference type="Pfam" id="PF13439"/>
    </source>
</evidence>
<organism evidence="5 6">
    <name type="scientific">Luteococcus peritonei</name>
    <dbReference type="NCBI Taxonomy" id="88874"/>
    <lineage>
        <taxon>Bacteria</taxon>
        <taxon>Bacillati</taxon>
        <taxon>Actinomycetota</taxon>
        <taxon>Actinomycetes</taxon>
        <taxon>Propionibacteriales</taxon>
        <taxon>Propionibacteriaceae</taxon>
        <taxon>Luteococcus</taxon>
    </lineage>
</organism>
<accession>A0ABW4RSU7</accession>
<dbReference type="RefSeq" id="WP_343872136.1">
    <property type="nucleotide sequence ID" value="NZ_BAAAIX010000006.1"/>
</dbReference>
<dbReference type="SUPFAM" id="SSF53756">
    <property type="entry name" value="UDP-Glycosyltransferase/glycogen phosphorylase"/>
    <property type="match status" value="1"/>
</dbReference>
<dbReference type="Pfam" id="PF13524">
    <property type="entry name" value="Glyco_trans_1_2"/>
    <property type="match status" value="1"/>
</dbReference>
<dbReference type="Pfam" id="PF13439">
    <property type="entry name" value="Glyco_transf_4"/>
    <property type="match status" value="1"/>
</dbReference>